<name>A0A811G031_CORDP</name>
<proteinExistence type="predicted"/>
<organism evidence="1 2">
    <name type="scientific">Corynebacterium diphtheriae</name>
    <dbReference type="NCBI Taxonomy" id="1717"/>
    <lineage>
        <taxon>Bacteria</taxon>
        <taxon>Bacillati</taxon>
        <taxon>Actinomycetota</taxon>
        <taxon>Actinomycetes</taxon>
        <taxon>Mycobacteriales</taxon>
        <taxon>Corynebacteriaceae</taxon>
        <taxon>Corynebacterium</taxon>
    </lineage>
</organism>
<dbReference type="RefSeq" id="WP_088263262.1">
    <property type="nucleotide sequence ID" value="NZ_MSIH01000003.1"/>
</dbReference>
<protein>
    <submittedName>
        <fullName evidence="1">Uncharacterized protein</fullName>
    </submittedName>
</protein>
<evidence type="ECO:0000313" key="2">
    <source>
        <dbReference type="Proteomes" id="UP000480222"/>
    </source>
</evidence>
<comment type="caution">
    <text evidence="1">The sequence shown here is derived from an EMBL/GenBank/DDBJ whole genome shotgun (WGS) entry which is preliminary data.</text>
</comment>
<dbReference type="AlphaFoldDB" id="A0A811G031"/>
<accession>A0A811G031</accession>
<sequence>MGNIQSRKEKAPVVAATDALRQATLNVQNSNLRRSEAELRHANLRLNQTTFQIKNVGSNLLEIALKVFHLGRQILPRR</sequence>
<gene>
    <name evidence="1" type="ORF">CIP107547_00881</name>
</gene>
<dbReference type="EMBL" id="CADDAV010000010">
    <property type="protein sequence ID" value="CAB0593614.1"/>
    <property type="molecule type" value="Genomic_DNA"/>
</dbReference>
<dbReference type="Proteomes" id="UP000480222">
    <property type="component" value="Unassembled WGS sequence"/>
</dbReference>
<evidence type="ECO:0000313" key="1">
    <source>
        <dbReference type="EMBL" id="CAB0593614.1"/>
    </source>
</evidence>
<reference evidence="1 2" key="1">
    <citation type="submission" date="2020-02" db="EMBL/GenBank/DDBJ databases">
        <authorList>
            <person name="Brisse S."/>
        </authorList>
    </citation>
    <scope>NUCLEOTIDE SEQUENCE [LARGE SCALE GENOMIC DNA]</scope>
    <source>
        <strain evidence="1">CIP107547</strain>
    </source>
</reference>